<organism evidence="2 3">
    <name type="scientific">Actinomyces urogenitalis DORA_12</name>
    <dbReference type="NCBI Taxonomy" id="1403939"/>
    <lineage>
        <taxon>Bacteria</taxon>
        <taxon>Bacillati</taxon>
        <taxon>Actinomycetota</taxon>
        <taxon>Actinomycetes</taxon>
        <taxon>Actinomycetales</taxon>
        <taxon>Actinomycetaceae</taxon>
        <taxon>Actinomyces</taxon>
    </lineage>
</organism>
<comment type="caution">
    <text evidence="2">The sequence shown here is derived from an EMBL/GenBank/DDBJ whole genome shotgun (WGS) entry which is preliminary data.</text>
</comment>
<accession>W1V5V5</accession>
<dbReference type="Proteomes" id="UP000018852">
    <property type="component" value="Unassembled WGS sequence"/>
</dbReference>
<feature type="non-terminal residue" evidence="2">
    <location>
        <position position="26"/>
    </location>
</feature>
<dbReference type="AlphaFoldDB" id="W1V5V5"/>
<name>W1V5V5_9ACTO</name>
<evidence type="ECO:0000313" key="3">
    <source>
        <dbReference type="Proteomes" id="UP000018852"/>
    </source>
</evidence>
<sequence length="26" mass="2518">MLEASVDGFGGAVAGSGSVEVGEHVR</sequence>
<gene>
    <name evidence="2" type="ORF">Q605_AUC01095G0002</name>
</gene>
<protein>
    <submittedName>
        <fullName evidence="2">Uncharacterized protein</fullName>
    </submittedName>
</protein>
<reference evidence="2 3" key="1">
    <citation type="submission" date="2013-12" db="EMBL/GenBank/DDBJ databases">
        <title>A Varibaculum cambriense genome reconstructed from a premature infant gut community with otherwise low bacterial novelty that shifts toward anaerobic metabolism during the third week of life.</title>
        <authorList>
            <person name="Brown C.T."/>
            <person name="Sharon I."/>
            <person name="Thomas B.C."/>
            <person name="Castelle C.J."/>
            <person name="Morowitz M.J."/>
            <person name="Banfield J.F."/>
        </authorList>
    </citation>
    <scope>NUCLEOTIDE SEQUENCE [LARGE SCALE GENOMIC DNA]</scope>
    <source>
        <strain evidence="3">DORA_12</strain>
    </source>
</reference>
<proteinExistence type="predicted"/>
<evidence type="ECO:0000313" key="2">
    <source>
        <dbReference type="EMBL" id="ETJ01383.1"/>
    </source>
</evidence>
<feature type="region of interest" description="Disordered" evidence="1">
    <location>
        <begin position="1"/>
        <end position="26"/>
    </location>
</feature>
<dbReference type="EMBL" id="AZLV01001095">
    <property type="protein sequence ID" value="ETJ01383.1"/>
    <property type="molecule type" value="Genomic_DNA"/>
</dbReference>
<evidence type="ECO:0000256" key="1">
    <source>
        <dbReference type="SAM" id="MobiDB-lite"/>
    </source>
</evidence>